<evidence type="ECO:0000313" key="3">
    <source>
        <dbReference type="Proteomes" id="UP001501295"/>
    </source>
</evidence>
<gene>
    <name evidence="2" type="ORF">GCM10025780_26600</name>
</gene>
<dbReference type="Proteomes" id="UP001501295">
    <property type="component" value="Unassembled WGS sequence"/>
</dbReference>
<keyword evidence="3" id="KW-1185">Reference proteome</keyword>
<dbReference type="InterPro" id="IPR000073">
    <property type="entry name" value="AB_hydrolase_1"/>
</dbReference>
<protein>
    <recommendedName>
        <fullName evidence="1">AB hydrolase-1 domain-containing protein</fullName>
    </recommendedName>
</protein>
<comment type="caution">
    <text evidence="2">The sequence shown here is derived from an EMBL/GenBank/DDBJ whole genome shotgun (WGS) entry which is preliminary data.</text>
</comment>
<organism evidence="2 3">
    <name type="scientific">Frondihabitans cladoniiphilus</name>
    <dbReference type="NCBI Taxonomy" id="715785"/>
    <lineage>
        <taxon>Bacteria</taxon>
        <taxon>Bacillati</taxon>
        <taxon>Actinomycetota</taxon>
        <taxon>Actinomycetes</taxon>
        <taxon>Micrococcales</taxon>
        <taxon>Microbacteriaceae</taxon>
        <taxon>Frondihabitans</taxon>
    </lineage>
</organism>
<evidence type="ECO:0000259" key="1">
    <source>
        <dbReference type="Pfam" id="PF00561"/>
    </source>
</evidence>
<dbReference type="EMBL" id="BAABLM010000005">
    <property type="protein sequence ID" value="GAA4680106.1"/>
    <property type="molecule type" value="Genomic_DNA"/>
</dbReference>
<dbReference type="RefSeq" id="WP_345376388.1">
    <property type="nucleotide sequence ID" value="NZ_BAABLM010000005.1"/>
</dbReference>
<sequence>MRGYVDTDWGQIHYRAGGHPVAGASKVIAFYHESPRSSFVYEPVLDSFPEGVAVLAFDTPGFGQSDSAPAGVPLSEYGRVLIQALDNLGVGEFLPVGMKTGSSLVVNMASQLDRSRVPAVVLYNPEAPNDEESERWALTWAPTLEFPADGYTLEKLYKKNVGLYGTDNPRVLYEAVAETIINADRYNSIYPTVFRAHTQTWNDMHDLIAGGTDVTIFRPSSGQMTPDDPIEFADIEGTKVVAFDVTGQFPALAHDAFVEAVEVAAGLPVPAAS</sequence>
<feature type="domain" description="AB hydrolase-1" evidence="1">
    <location>
        <begin position="42"/>
        <end position="151"/>
    </location>
</feature>
<dbReference type="SUPFAM" id="SSF53474">
    <property type="entry name" value="alpha/beta-Hydrolases"/>
    <property type="match status" value="1"/>
</dbReference>
<dbReference type="Gene3D" id="3.40.50.1820">
    <property type="entry name" value="alpha/beta hydrolase"/>
    <property type="match status" value="1"/>
</dbReference>
<dbReference type="Pfam" id="PF00561">
    <property type="entry name" value="Abhydrolase_1"/>
    <property type="match status" value="1"/>
</dbReference>
<evidence type="ECO:0000313" key="2">
    <source>
        <dbReference type="EMBL" id="GAA4680106.1"/>
    </source>
</evidence>
<name>A0ABP8W4X9_9MICO</name>
<dbReference type="InterPro" id="IPR029058">
    <property type="entry name" value="AB_hydrolase_fold"/>
</dbReference>
<accession>A0ABP8W4X9</accession>
<reference evidence="3" key="1">
    <citation type="journal article" date="2019" name="Int. J. Syst. Evol. Microbiol.">
        <title>The Global Catalogue of Microorganisms (GCM) 10K type strain sequencing project: providing services to taxonomists for standard genome sequencing and annotation.</title>
        <authorList>
            <consortium name="The Broad Institute Genomics Platform"/>
            <consortium name="The Broad Institute Genome Sequencing Center for Infectious Disease"/>
            <person name="Wu L."/>
            <person name="Ma J."/>
        </authorList>
    </citation>
    <scope>NUCLEOTIDE SEQUENCE [LARGE SCALE GENOMIC DNA]</scope>
    <source>
        <strain evidence="3">JCM 18956</strain>
    </source>
</reference>
<proteinExistence type="predicted"/>